<evidence type="ECO:0008006" key="9">
    <source>
        <dbReference type="Google" id="ProtNLM"/>
    </source>
</evidence>
<dbReference type="Proteomes" id="UP000681722">
    <property type="component" value="Unassembled WGS sequence"/>
</dbReference>
<dbReference type="InterPro" id="IPR037050">
    <property type="entry name" value="DUF1254_sf"/>
</dbReference>
<evidence type="ECO:0000259" key="3">
    <source>
        <dbReference type="Pfam" id="PF06863"/>
    </source>
</evidence>
<dbReference type="InterPro" id="IPR010621">
    <property type="entry name" value="DUF1214"/>
</dbReference>
<organism evidence="5 8">
    <name type="scientific">Didymodactylos carnosus</name>
    <dbReference type="NCBI Taxonomy" id="1234261"/>
    <lineage>
        <taxon>Eukaryota</taxon>
        <taxon>Metazoa</taxon>
        <taxon>Spiralia</taxon>
        <taxon>Gnathifera</taxon>
        <taxon>Rotifera</taxon>
        <taxon>Eurotatoria</taxon>
        <taxon>Bdelloidea</taxon>
        <taxon>Philodinida</taxon>
        <taxon>Philodinidae</taxon>
        <taxon>Didymodactylos</taxon>
    </lineage>
</organism>
<dbReference type="PANTHER" id="PTHR36509:SF2">
    <property type="entry name" value="BLL3101 PROTEIN"/>
    <property type="match status" value="1"/>
</dbReference>
<dbReference type="AlphaFoldDB" id="A0A815A114"/>
<protein>
    <recommendedName>
        <fullName evidence="9">DUF1254 domain-containing protein</fullName>
    </recommendedName>
</protein>
<evidence type="ECO:0000313" key="4">
    <source>
        <dbReference type="EMBL" id="CAF1220257.1"/>
    </source>
</evidence>
<evidence type="ECO:0000259" key="2">
    <source>
        <dbReference type="Pfam" id="PF06742"/>
    </source>
</evidence>
<dbReference type="SUPFAM" id="SSF160935">
    <property type="entry name" value="VPA0735-like"/>
    <property type="match status" value="1"/>
</dbReference>
<feature type="signal peptide" evidence="1">
    <location>
        <begin position="1"/>
        <end position="17"/>
    </location>
</feature>
<evidence type="ECO:0000313" key="8">
    <source>
        <dbReference type="Proteomes" id="UP000663829"/>
    </source>
</evidence>
<gene>
    <name evidence="5" type="ORF">GPM918_LOCUS26069</name>
    <name evidence="4" type="ORF">OVA965_LOCUS24882</name>
    <name evidence="6" type="ORF">SRO942_LOCUS26161</name>
    <name evidence="7" type="ORF">TMI583_LOCUS25605</name>
</gene>
<dbReference type="Proteomes" id="UP000682733">
    <property type="component" value="Unassembled WGS sequence"/>
</dbReference>
<evidence type="ECO:0000256" key="1">
    <source>
        <dbReference type="SAM" id="SignalP"/>
    </source>
</evidence>
<dbReference type="EMBL" id="CAJOBC010014048">
    <property type="protein sequence ID" value="CAF4018303.1"/>
    <property type="molecule type" value="Genomic_DNA"/>
</dbReference>
<dbReference type="PANTHER" id="PTHR36509">
    <property type="entry name" value="BLL3101 PROTEIN"/>
    <property type="match status" value="1"/>
</dbReference>
<dbReference type="Proteomes" id="UP000677228">
    <property type="component" value="Unassembled WGS sequence"/>
</dbReference>
<evidence type="ECO:0000313" key="7">
    <source>
        <dbReference type="EMBL" id="CAF4028320.1"/>
    </source>
</evidence>
<dbReference type="Proteomes" id="UP000663829">
    <property type="component" value="Unassembled WGS sequence"/>
</dbReference>
<dbReference type="EMBL" id="CAJNOQ010010360">
    <property type="protein sequence ID" value="CAF1249663.1"/>
    <property type="molecule type" value="Genomic_DNA"/>
</dbReference>
<dbReference type="OrthoDB" id="10071327at2759"/>
<accession>A0A815A114</accession>
<dbReference type="Pfam" id="PF06742">
    <property type="entry name" value="DUF1214"/>
    <property type="match status" value="1"/>
</dbReference>
<name>A0A815A114_9BILA</name>
<dbReference type="EMBL" id="CAJOBA010036727">
    <property type="protein sequence ID" value="CAF4028320.1"/>
    <property type="molecule type" value="Genomic_DNA"/>
</dbReference>
<reference evidence="5" key="1">
    <citation type="submission" date="2021-02" db="EMBL/GenBank/DDBJ databases">
        <authorList>
            <person name="Nowell W R."/>
        </authorList>
    </citation>
    <scope>NUCLEOTIDE SEQUENCE</scope>
</reference>
<feature type="domain" description="DUF1254" evidence="3">
    <location>
        <begin position="60"/>
        <end position="197"/>
    </location>
</feature>
<evidence type="ECO:0000313" key="6">
    <source>
        <dbReference type="EMBL" id="CAF4018303.1"/>
    </source>
</evidence>
<dbReference type="InterPro" id="IPR037049">
    <property type="entry name" value="DUF1214_C_sf"/>
</dbReference>
<comment type="caution">
    <text evidence="5">The sequence shown here is derived from an EMBL/GenBank/DDBJ whole genome shotgun (WGS) entry which is preliminary data.</text>
</comment>
<dbReference type="Pfam" id="PF06863">
    <property type="entry name" value="DUF1254"/>
    <property type="match status" value="1"/>
</dbReference>
<feature type="domain" description="DUF1214" evidence="2">
    <location>
        <begin position="343"/>
        <end position="453"/>
    </location>
</feature>
<dbReference type="InterPro" id="IPR010679">
    <property type="entry name" value="DUF1254"/>
</dbReference>
<dbReference type="EMBL" id="CAJNOK010015188">
    <property type="protein sequence ID" value="CAF1220257.1"/>
    <property type="molecule type" value="Genomic_DNA"/>
</dbReference>
<dbReference type="Gene3D" id="2.60.120.600">
    <property type="entry name" value="Domain of unknown function DUF1214, C-terminal domain"/>
    <property type="match status" value="1"/>
</dbReference>
<feature type="chain" id="PRO_5036226836" description="DUF1254 domain-containing protein" evidence="1">
    <location>
        <begin position="18"/>
        <end position="470"/>
    </location>
</feature>
<dbReference type="Gene3D" id="2.60.40.1610">
    <property type="entry name" value="Domain of unknown function DUF1254"/>
    <property type="match status" value="1"/>
</dbReference>
<evidence type="ECO:0000313" key="5">
    <source>
        <dbReference type="EMBL" id="CAF1249663.1"/>
    </source>
</evidence>
<sequence>MFPRILILIHLTICISGLPSIKEIEEISEQAFIYGYPIVDNYRIMYAYAIGNNSQYKGPFNQIVNMDRLLTPNDTIVQTPNVDTLYSSVWLDLRLQPVILHVPNVEQKRYYSVQLVDLFTYILGYIGSRTTGNAGGKFLVVGPSWQRQHKHVKINKELFEKVFYSDTDYVFAIYRTQIFNNDDDIKNVTKIQEEYKVELFQEHFNVTKNQTKNIVKMQKKVDFPAYDLSIPVMSLKSKQFFNLLNFLLKFSLPVHASEVKLYKRFSMINVRPGMQFPYNTFTVKQQHAFEQGIKTAKILINKTLNSNNVSSINLFGTRKSLKTNYLERTLGAIVGIYGNEKNEAVYYSYRYDQQHQQIDCQHNNYTMTFQRLPPVKAFWSVTMYNEHRLLVENSINRYSINSRMEKSLVRGNNNQSITLFIQQHSPGKELESNWLPASNGKVLVVLRLYWPEEVVLNGNWTRPMVVKTNN</sequence>
<keyword evidence="8" id="KW-1185">Reference proteome</keyword>
<proteinExistence type="predicted"/>
<keyword evidence="1" id="KW-0732">Signal</keyword>